<dbReference type="RefSeq" id="WP_183308550.1">
    <property type="nucleotide sequence ID" value="NZ_JACIEP010000016.1"/>
</dbReference>
<dbReference type="AlphaFoldDB" id="A0A840CZ88"/>
<reference evidence="2 3" key="1">
    <citation type="submission" date="2020-08" db="EMBL/GenBank/DDBJ databases">
        <title>Genomic Encyclopedia of Type Strains, Phase IV (KMG-IV): sequencing the most valuable type-strain genomes for metagenomic binning, comparative biology and taxonomic classification.</title>
        <authorList>
            <person name="Goeker M."/>
        </authorList>
    </citation>
    <scope>NUCLEOTIDE SEQUENCE [LARGE SCALE GENOMIC DNA]</scope>
    <source>
        <strain evidence="2 3">DSM 104969</strain>
    </source>
</reference>
<keyword evidence="3" id="KW-1185">Reference proteome</keyword>
<sequence>MKVSLMKLIGSLSCAALLMTSCLGDGDSSFQSDRSFAYITTDANYIKVASTNVGYIRTQDATGMTNLTDGQCYYISFKITSTQSSSGTYPAEYINVLDDGPISQKSLYVTELGEPGEAYPGIEEEQSDTIQVNSLELREYYPAKEVFGDRWLFRYSVPNRKDDDQVKAYFYFDRDNQVNEKGEAIGFSENKIVIDVRFTKIDGSGSGTTKTKDYESVGNLSSLRNYTPKYNDAGEAYVAVKFRYVTPATTTTPPTAKFYPTGDSAWVGDSNSSFFLYYNTSN</sequence>
<keyword evidence="1" id="KW-0732">Signal</keyword>
<dbReference type="PROSITE" id="PS51257">
    <property type="entry name" value="PROKAR_LIPOPROTEIN"/>
    <property type="match status" value="1"/>
</dbReference>
<proteinExistence type="predicted"/>
<organism evidence="2 3">
    <name type="scientific">Dysgonomonas hofstadii</name>
    <dbReference type="NCBI Taxonomy" id="637886"/>
    <lineage>
        <taxon>Bacteria</taxon>
        <taxon>Pseudomonadati</taxon>
        <taxon>Bacteroidota</taxon>
        <taxon>Bacteroidia</taxon>
        <taxon>Bacteroidales</taxon>
        <taxon>Dysgonomonadaceae</taxon>
        <taxon>Dysgonomonas</taxon>
    </lineage>
</organism>
<evidence type="ECO:0000256" key="1">
    <source>
        <dbReference type="SAM" id="SignalP"/>
    </source>
</evidence>
<evidence type="ECO:0000313" key="2">
    <source>
        <dbReference type="EMBL" id="MBB4037722.1"/>
    </source>
</evidence>
<accession>A0A840CZ88</accession>
<evidence type="ECO:0000313" key="3">
    <source>
        <dbReference type="Proteomes" id="UP000555103"/>
    </source>
</evidence>
<dbReference type="Proteomes" id="UP000555103">
    <property type="component" value="Unassembled WGS sequence"/>
</dbReference>
<protein>
    <recommendedName>
        <fullName evidence="4">NigD-like protein</fullName>
    </recommendedName>
</protein>
<feature type="chain" id="PRO_5032733486" description="NigD-like protein" evidence="1">
    <location>
        <begin position="25"/>
        <end position="282"/>
    </location>
</feature>
<comment type="caution">
    <text evidence="2">The sequence shown here is derived from an EMBL/GenBank/DDBJ whole genome shotgun (WGS) entry which is preliminary data.</text>
</comment>
<name>A0A840CZ88_9BACT</name>
<evidence type="ECO:0008006" key="4">
    <source>
        <dbReference type="Google" id="ProtNLM"/>
    </source>
</evidence>
<feature type="signal peptide" evidence="1">
    <location>
        <begin position="1"/>
        <end position="24"/>
    </location>
</feature>
<dbReference type="EMBL" id="JACIEP010000016">
    <property type="protein sequence ID" value="MBB4037722.1"/>
    <property type="molecule type" value="Genomic_DNA"/>
</dbReference>
<gene>
    <name evidence="2" type="ORF">GGR21_003643</name>
</gene>